<dbReference type="NCBIfam" id="TIGR00131">
    <property type="entry name" value="gal_kin"/>
    <property type="match status" value="1"/>
</dbReference>
<evidence type="ECO:0000259" key="12">
    <source>
        <dbReference type="Pfam" id="PF00288"/>
    </source>
</evidence>
<dbReference type="RefSeq" id="WP_178931653.1">
    <property type="nucleotide sequence ID" value="NZ_JACBAZ010000002.1"/>
</dbReference>
<dbReference type="Pfam" id="PF10509">
    <property type="entry name" value="GalKase_gal_bdg"/>
    <property type="match status" value="1"/>
</dbReference>
<evidence type="ECO:0000256" key="3">
    <source>
        <dbReference type="ARBA" id="ARBA00022679"/>
    </source>
</evidence>
<dbReference type="PRINTS" id="PR00473">
    <property type="entry name" value="GALCTOKINASE"/>
</dbReference>
<dbReference type="EC" id="2.7.1.6" evidence="11"/>
<feature type="domain" description="Galactokinase N-terminal" evidence="14">
    <location>
        <begin position="26"/>
        <end position="75"/>
    </location>
</feature>
<dbReference type="FunFam" id="3.30.70.890:FF:000001">
    <property type="entry name" value="Galactokinase"/>
    <property type="match status" value="1"/>
</dbReference>
<evidence type="ECO:0000313" key="16">
    <source>
        <dbReference type="Proteomes" id="UP000557872"/>
    </source>
</evidence>
<dbReference type="InterPro" id="IPR000705">
    <property type="entry name" value="Galactokinase"/>
</dbReference>
<evidence type="ECO:0000256" key="6">
    <source>
        <dbReference type="ARBA" id="ARBA00022777"/>
    </source>
</evidence>
<dbReference type="PIRSF" id="PIRSF000530">
    <property type="entry name" value="Galactokinase"/>
    <property type="match status" value="1"/>
</dbReference>
<dbReference type="InterPro" id="IPR006203">
    <property type="entry name" value="GHMP_knse_ATP-bd_CS"/>
</dbReference>
<dbReference type="InterPro" id="IPR006204">
    <property type="entry name" value="GHMP_kinase_N_dom"/>
</dbReference>
<dbReference type="Pfam" id="PF00288">
    <property type="entry name" value="GHMP_kinases_N"/>
    <property type="match status" value="1"/>
</dbReference>
<evidence type="ECO:0000313" key="15">
    <source>
        <dbReference type="EMBL" id="NWK55114.1"/>
    </source>
</evidence>
<sequence length="405" mass="44071">MDDQRGNLMIEHNDDAFQQLQSVAKEKFVEEFGIDPFWMVSAPSRVNLIGEHIDYCDGFVLPLAINRHIVIAAAPNGTSQANMVSTLFPGEPAVVMVDEDPVMGEPRWANYIRGVLDGFRLKDLWPLPGFDAVVHSNIPLGAGLSSSAAIEVALATLVEGLLGIEINPKNKALLCQRAEQKFAGVPCGIMDQFVSVFAQPDHVVLIDCRSQQAQPIPLADTSVAVIIADTKIQHELSDGSYANRRKQTEIALMILGKDSWREVSMADLEEAKGEMSEVVFQRARHVITEIERTQKAAMAIARGKMDEVGGLMRASHLSLRDDFEVSCRELDIMVEGAWHIGEAGGVLGSRMTGAGFGGSTVTLARAEQAESVMEAMSRNYKQETGIEPHIFSTKAVGGAELSDLL</sequence>
<dbReference type="SUPFAM" id="SSF55060">
    <property type="entry name" value="GHMP Kinase, C-terminal domain"/>
    <property type="match status" value="1"/>
</dbReference>
<keyword evidence="2" id="KW-0963">Cytoplasm</keyword>
<keyword evidence="6 15" id="KW-0418">Kinase</keyword>
<dbReference type="InterPro" id="IPR036554">
    <property type="entry name" value="GHMP_kinase_C_sf"/>
</dbReference>
<keyword evidence="9" id="KW-0299">Galactose metabolism</keyword>
<dbReference type="Pfam" id="PF08544">
    <property type="entry name" value="GHMP_kinases_C"/>
    <property type="match status" value="1"/>
</dbReference>
<dbReference type="FunFam" id="3.30.230.10:FF:000017">
    <property type="entry name" value="Galactokinase"/>
    <property type="match status" value="1"/>
</dbReference>
<dbReference type="Gene3D" id="3.30.230.10">
    <property type="match status" value="1"/>
</dbReference>
<dbReference type="Proteomes" id="UP000557872">
    <property type="component" value="Unassembled WGS sequence"/>
</dbReference>
<name>A0A851GLV2_9BACT</name>
<keyword evidence="8" id="KW-0460">Magnesium</keyword>
<dbReference type="GO" id="GO:0006012">
    <property type="term" value="P:galactose metabolic process"/>
    <property type="evidence" value="ECO:0007669"/>
    <property type="project" value="UniProtKB-UniRule"/>
</dbReference>
<feature type="domain" description="GHMP kinase C-terminal" evidence="13">
    <location>
        <begin position="299"/>
        <end position="381"/>
    </location>
</feature>
<evidence type="ECO:0000259" key="13">
    <source>
        <dbReference type="Pfam" id="PF08544"/>
    </source>
</evidence>
<keyword evidence="4" id="KW-0479">Metal-binding</keyword>
<dbReference type="InterPro" id="IPR014721">
    <property type="entry name" value="Ribsml_uS5_D2-typ_fold_subgr"/>
</dbReference>
<evidence type="ECO:0000256" key="9">
    <source>
        <dbReference type="ARBA" id="ARBA00023144"/>
    </source>
</evidence>
<dbReference type="GO" id="GO:0005524">
    <property type="term" value="F:ATP binding"/>
    <property type="evidence" value="ECO:0007669"/>
    <property type="project" value="UniProtKB-UniRule"/>
</dbReference>
<evidence type="ECO:0000256" key="7">
    <source>
        <dbReference type="ARBA" id="ARBA00022840"/>
    </source>
</evidence>
<proteinExistence type="inferred from homology"/>
<keyword evidence="5" id="KW-0547">Nucleotide-binding</keyword>
<evidence type="ECO:0000256" key="5">
    <source>
        <dbReference type="ARBA" id="ARBA00022741"/>
    </source>
</evidence>
<dbReference type="InterPro" id="IPR020568">
    <property type="entry name" value="Ribosomal_Su5_D2-typ_SF"/>
</dbReference>
<dbReference type="PANTHER" id="PTHR10457">
    <property type="entry name" value="MEVALONATE KINASE/GALACTOKINASE"/>
    <property type="match status" value="1"/>
</dbReference>
<comment type="similarity">
    <text evidence="1">Belongs to the GHMP kinase family. GalK subfamily.</text>
</comment>
<dbReference type="InterPro" id="IPR006206">
    <property type="entry name" value="Mevalonate/galactokinase"/>
</dbReference>
<dbReference type="SUPFAM" id="SSF54211">
    <property type="entry name" value="Ribosomal protein S5 domain 2-like"/>
    <property type="match status" value="1"/>
</dbReference>
<keyword evidence="16" id="KW-1185">Reference proteome</keyword>
<accession>A0A851GLV2</accession>
<gene>
    <name evidence="15" type="primary">galK</name>
    <name evidence="15" type="ORF">HW115_05800</name>
</gene>
<dbReference type="Gene3D" id="3.30.70.890">
    <property type="entry name" value="GHMP kinase, C-terminal domain"/>
    <property type="match status" value="1"/>
</dbReference>
<dbReference type="InterPro" id="IPR013750">
    <property type="entry name" value="GHMP_kinase_C_dom"/>
</dbReference>
<evidence type="ECO:0000259" key="14">
    <source>
        <dbReference type="Pfam" id="PF10509"/>
    </source>
</evidence>
<dbReference type="EMBL" id="JACBAZ010000002">
    <property type="protein sequence ID" value="NWK55114.1"/>
    <property type="molecule type" value="Genomic_DNA"/>
</dbReference>
<dbReference type="GO" id="GO:0005829">
    <property type="term" value="C:cytosol"/>
    <property type="evidence" value="ECO:0007669"/>
    <property type="project" value="TreeGrafter"/>
</dbReference>
<dbReference type="AlphaFoldDB" id="A0A851GLV2"/>
<evidence type="ECO:0000256" key="8">
    <source>
        <dbReference type="ARBA" id="ARBA00022842"/>
    </source>
</evidence>
<dbReference type="GO" id="GO:0004335">
    <property type="term" value="F:galactokinase activity"/>
    <property type="evidence" value="ECO:0007669"/>
    <property type="project" value="UniProtKB-UniRule"/>
</dbReference>
<keyword evidence="3 15" id="KW-0808">Transferase</keyword>
<evidence type="ECO:0000256" key="1">
    <source>
        <dbReference type="ARBA" id="ARBA00006566"/>
    </source>
</evidence>
<feature type="domain" description="GHMP kinase N-terminal" evidence="12">
    <location>
        <begin position="110"/>
        <end position="198"/>
    </location>
</feature>
<dbReference type="PROSITE" id="PS00627">
    <property type="entry name" value="GHMP_KINASES_ATP"/>
    <property type="match status" value="1"/>
</dbReference>
<keyword evidence="10" id="KW-0119">Carbohydrate metabolism</keyword>
<protein>
    <recommendedName>
        <fullName evidence="11">Galactokinase</fullName>
        <ecNumber evidence="11">2.7.1.6</ecNumber>
    </recommendedName>
</protein>
<dbReference type="GO" id="GO:0046872">
    <property type="term" value="F:metal ion binding"/>
    <property type="evidence" value="ECO:0007669"/>
    <property type="project" value="UniProtKB-KW"/>
</dbReference>
<keyword evidence="7" id="KW-0067">ATP-binding</keyword>
<evidence type="ECO:0000256" key="10">
    <source>
        <dbReference type="ARBA" id="ARBA00023277"/>
    </source>
</evidence>
<organism evidence="15 16">
    <name type="scientific">Oceaniferula marina</name>
    <dbReference type="NCBI Taxonomy" id="2748318"/>
    <lineage>
        <taxon>Bacteria</taxon>
        <taxon>Pseudomonadati</taxon>
        <taxon>Verrucomicrobiota</taxon>
        <taxon>Verrucomicrobiia</taxon>
        <taxon>Verrucomicrobiales</taxon>
        <taxon>Verrucomicrobiaceae</taxon>
        <taxon>Oceaniferula</taxon>
    </lineage>
</organism>
<evidence type="ECO:0000256" key="11">
    <source>
        <dbReference type="NCBIfam" id="TIGR00131"/>
    </source>
</evidence>
<dbReference type="PANTHER" id="PTHR10457:SF7">
    <property type="entry name" value="GALACTOKINASE-RELATED"/>
    <property type="match status" value="1"/>
</dbReference>
<comment type="caution">
    <text evidence="15">The sequence shown here is derived from an EMBL/GenBank/DDBJ whole genome shotgun (WGS) entry which is preliminary data.</text>
</comment>
<dbReference type="InterPro" id="IPR019539">
    <property type="entry name" value="GalKase_N"/>
</dbReference>
<evidence type="ECO:0000256" key="2">
    <source>
        <dbReference type="ARBA" id="ARBA00022490"/>
    </source>
</evidence>
<evidence type="ECO:0000256" key="4">
    <source>
        <dbReference type="ARBA" id="ARBA00022723"/>
    </source>
</evidence>
<reference evidence="15 16" key="1">
    <citation type="submission" date="2020-07" db="EMBL/GenBank/DDBJ databases">
        <title>Roseicoccus Jingziensis gen. nov., sp. nov., isolated from coastal seawater.</title>
        <authorList>
            <person name="Feng X."/>
        </authorList>
    </citation>
    <scope>NUCLEOTIDE SEQUENCE [LARGE SCALE GENOMIC DNA]</scope>
    <source>
        <strain evidence="15 16">N1E253</strain>
    </source>
</reference>
<dbReference type="PRINTS" id="PR00959">
    <property type="entry name" value="MEVGALKINASE"/>
</dbReference>